<keyword evidence="3" id="KW-1185">Reference proteome</keyword>
<organism evidence="2 3">
    <name type="scientific">Alishewanella longhuensis</name>
    <dbReference type="NCBI Taxonomy" id="1091037"/>
    <lineage>
        <taxon>Bacteria</taxon>
        <taxon>Pseudomonadati</taxon>
        <taxon>Pseudomonadota</taxon>
        <taxon>Gammaproteobacteria</taxon>
        <taxon>Alteromonadales</taxon>
        <taxon>Alteromonadaceae</taxon>
        <taxon>Alishewanella</taxon>
    </lineage>
</organism>
<evidence type="ECO:0000256" key="1">
    <source>
        <dbReference type="SAM" id="SignalP"/>
    </source>
</evidence>
<dbReference type="InterPro" id="IPR011990">
    <property type="entry name" value="TPR-like_helical_dom_sf"/>
</dbReference>
<evidence type="ECO:0000313" key="3">
    <source>
        <dbReference type="Proteomes" id="UP000659697"/>
    </source>
</evidence>
<dbReference type="EMBL" id="BNAO01000001">
    <property type="protein sequence ID" value="GHG60194.1"/>
    <property type="molecule type" value="Genomic_DNA"/>
</dbReference>
<accession>A0ABQ3KU00</accession>
<gene>
    <name evidence="2" type="ORF">GCM10010919_03440</name>
</gene>
<protein>
    <recommendedName>
        <fullName evidence="4">Tetratricopeptide repeat protein</fullName>
    </recommendedName>
</protein>
<name>A0ABQ3KU00_9ALTE</name>
<feature type="signal peptide" evidence="1">
    <location>
        <begin position="1"/>
        <end position="23"/>
    </location>
</feature>
<proteinExistence type="predicted"/>
<evidence type="ECO:0008006" key="4">
    <source>
        <dbReference type="Google" id="ProtNLM"/>
    </source>
</evidence>
<dbReference type="Gene3D" id="1.25.40.10">
    <property type="entry name" value="Tetratricopeptide repeat domain"/>
    <property type="match status" value="1"/>
</dbReference>
<keyword evidence="1" id="KW-0732">Signal</keyword>
<reference evidence="3" key="1">
    <citation type="journal article" date="2019" name="Int. J. Syst. Evol. Microbiol.">
        <title>The Global Catalogue of Microorganisms (GCM) 10K type strain sequencing project: providing services to taxonomists for standard genome sequencing and annotation.</title>
        <authorList>
            <consortium name="The Broad Institute Genomics Platform"/>
            <consortium name="The Broad Institute Genome Sequencing Center for Infectious Disease"/>
            <person name="Wu L."/>
            <person name="Ma J."/>
        </authorList>
    </citation>
    <scope>NUCLEOTIDE SEQUENCE [LARGE SCALE GENOMIC DNA]</scope>
    <source>
        <strain evidence="3">CGMCC 1.7003</strain>
    </source>
</reference>
<feature type="chain" id="PRO_5046101535" description="Tetratricopeptide repeat protein" evidence="1">
    <location>
        <begin position="24"/>
        <end position="333"/>
    </location>
</feature>
<evidence type="ECO:0000313" key="2">
    <source>
        <dbReference type="EMBL" id="GHG60194.1"/>
    </source>
</evidence>
<dbReference type="Proteomes" id="UP000659697">
    <property type="component" value="Unassembled WGS sequence"/>
</dbReference>
<sequence>MINTITRLIACALPICFTAIAQAASAETNYGELEQAYYHRQYSLLASKLNTLDAKDVRIEILEVALAVATNQQDKEAQLEALVARHPDTAQVRYVAGKLWYQIKQQSSLFNKLGLVDKSNENYIIAAKLEPENPQYLVEAAKALAIKSGFFDTKKQASKAIVDKLAQLDQRSYYLALMDYLQNTQNAADAKKTVTIIRAEFNDDVVLLNRAANLLWTFAEKPQAQQLFVASCKVKTLAIAQFPQWREACLSAAYLALQDYGDKQQALEALALLLSEDKVKDEQYVEYLMLYAELNKAMADKDAAIRSYQQALALTTTGSTQKEIRTKLKRLTN</sequence>
<dbReference type="RefSeq" id="WP_189429488.1">
    <property type="nucleotide sequence ID" value="NZ_BNAO01000001.1"/>
</dbReference>
<comment type="caution">
    <text evidence="2">The sequence shown here is derived from an EMBL/GenBank/DDBJ whole genome shotgun (WGS) entry which is preliminary data.</text>
</comment>